<dbReference type="InterPro" id="IPR001296">
    <property type="entry name" value="Glyco_trans_1"/>
</dbReference>
<feature type="domain" description="Glycosyl transferase family 1" evidence="1">
    <location>
        <begin position="198"/>
        <end position="358"/>
    </location>
</feature>
<dbReference type="STRING" id="329726.AM1_1894"/>
<evidence type="ECO:0000259" key="2">
    <source>
        <dbReference type="Pfam" id="PF13579"/>
    </source>
</evidence>
<proteinExistence type="predicted"/>
<sequence>MKQHRILFINHVGALAGAEYCCLSIAAAYRATSQMLLFEDGPFRQALEKAGVPVTVVNAPDSLLSIRTSSGLASLKAIPALWQMAQQIAKASQGFDFICANSQKAFIAASLATLIGTPPLVWHLRDILTAKHFSGVNRRVAITLANNRAAQVWVASQATADAFIAVGGRPNLVKVMYDGIESDRFDQVTLEAATAVRQELKLENVPLVGLFSRLSPWKGQHVLIEALRSLPDVHGLLVGDALFGEQDYVAMIKEMAAGEDLADRIHWLGFRQDVPALMKACDIVIHASTEPEPCARIAIEGQLAQKPVIATAAGGMLEVIADRQSGRLVPPGDANALAAAIHELLNDQQLASTLAEQGMQSAATKFAPEVCLGAVDQALATLV</sequence>
<dbReference type="eggNOG" id="COG0438">
    <property type="taxonomic scope" value="Bacteria"/>
</dbReference>
<dbReference type="GO" id="GO:0016757">
    <property type="term" value="F:glycosyltransferase activity"/>
    <property type="evidence" value="ECO:0007669"/>
    <property type="project" value="InterPro"/>
</dbReference>
<evidence type="ECO:0000313" key="4">
    <source>
        <dbReference type="Proteomes" id="UP000000268"/>
    </source>
</evidence>
<accession>B0CEE8</accession>
<dbReference type="Pfam" id="PF00534">
    <property type="entry name" value="Glycos_transf_1"/>
    <property type="match status" value="1"/>
</dbReference>
<keyword evidence="4" id="KW-1185">Reference proteome</keyword>
<dbReference type="SUPFAM" id="SSF53756">
    <property type="entry name" value="UDP-Glycosyltransferase/glycogen phosphorylase"/>
    <property type="match status" value="1"/>
</dbReference>
<dbReference type="HOGENOM" id="CLU_009583_0_4_3"/>
<dbReference type="RefSeq" id="WP_012162416.1">
    <property type="nucleotide sequence ID" value="NC_009925.1"/>
</dbReference>
<dbReference type="Gene3D" id="3.40.50.2000">
    <property type="entry name" value="Glycogen Phosphorylase B"/>
    <property type="match status" value="2"/>
</dbReference>
<dbReference type="CDD" id="cd03801">
    <property type="entry name" value="GT4_PimA-like"/>
    <property type="match status" value="1"/>
</dbReference>
<dbReference type="InterPro" id="IPR028098">
    <property type="entry name" value="Glyco_trans_4-like_N"/>
</dbReference>
<name>B0CEE8_ACAM1</name>
<dbReference type="EMBL" id="CP000828">
    <property type="protein sequence ID" value="ABW26914.1"/>
    <property type="molecule type" value="Genomic_DNA"/>
</dbReference>
<dbReference type="PANTHER" id="PTHR12526">
    <property type="entry name" value="GLYCOSYLTRANSFERASE"/>
    <property type="match status" value="1"/>
</dbReference>
<gene>
    <name evidence="3" type="ordered locus">AM1_1894</name>
</gene>
<evidence type="ECO:0000259" key="1">
    <source>
        <dbReference type="Pfam" id="PF00534"/>
    </source>
</evidence>
<feature type="domain" description="Glycosyltransferase subfamily 4-like N-terminal" evidence="2">
    <location>
        <begin position="17"/>
        <end position="176"/>
    </location>
</feature>
<dbReference type="KEGG" id="amr:AM1_1894"/>
<keyword evidence="3" id="KW-0808">Transferase</keyword>
<evidence type="ECO:0000313" key="3">
    <source>
        <dbReference type="EMBL" id="ABW26914.1"/>
    </source>
</evidence>
<dbReference type="Proteomes" id="UP000000268">
    <property type="component" value="Chromosome"/>
</dbReference>
<reference evidence="3 4" key="1">
    <citation type="journal article" date="2008" name="Proc. Natl. Acad. Sci. U.S.A.">
        <title>Niche adaptation and genome expansion in the chlorophyll d-producing cyanobacterium Acaryochloris marina.</title>
        <authorList>
            <person name="Swingley W.D."/>
            <person name="Chen M."/>
            <person name="Cheung P.C."/>
            <person name="Conrad A.L."/>
            <person name="Dejesa L.C."/>
            <person name="Hao J."/>
            <person name="Honchak B.M."/>
            <person name="Karbach L.E."/>
            <person name="Kurdoglu A."/>
            <person name="Lahiri S."/>
            <person name="Mastrian S.D."/>
            <person name="Miyashita H."/>
            <person name="Page L."/>
            <person name="Ramakrishna P."/>
            <person name="Satoh S."/>
            <person name="Sattley W.M."/>
            <person name="Shimada Y."/>
            <person name="Taylor H.L."/>
            <person name="Tomo T."/>
            <person name="Tsuchiya T."/>
            <person name="Wang Z.T."/>
            <person name="Raymond J."/>
            <person name="Mimuro M."/>
            <person name="Blankenship R.E."/>
            <person name="Touchman J.W."/>
        </authorList>
    </citation>
    <scope>NUCLEOTIDE SEQUENCE [LARGE SCALE GENOMIC DNA]</scope>
    <source>
        <strain evidence="4">MBIC 11017</strain>
    </source>
</reference>
<dbReference type="Pfam" id="PF13579">
    <property type="entry name" value="Glyco_trans_4_4"/>
    <property type="match status" value="1"/>
</dbReference>
<dbReference type="AlphaFoldDB" id="B0CEE8"/>
<dbReference type="OrthoDB" id="9814612at2"/>
<protein>
    <submittedName>
        <fullName evidence="3">Glycosyl transferase, group 1 family protein</fullName>
    </submittedName>
</protein>
<organism evidence="3 4">
    <name type="scientific">Acaryochloris marina (strain MBIC 11017)</name>
    <dbReference type="NCBI Taxonomy" id="329726"/>
    <lineage>
        <taxon>Bacteria</taxon>
        <taxon>Bacillati</taxon>
        <taxon>Cyanobacteriota</taxon>
        <taxon>Cyanophyceae</taxon>
        <taxon>Acaryochloridales</taxon>
        <taxon>Acaryochloridaceae</taxon>
        <taxon>Acaryochloris</taxon>
    </lineage>
</organism>
<dbReference type="CAZy" id="GT4">
    <property type="family name" value="Glycosyltransferase Family 4"/>
</dbReference>